<protein>
    <submittedName>
        <fullName evidence="1">Uncharacterized protein</fullName>
    </submittedName>
</protein>
<name>A0A3P6ATK0_BRACM</name>
<dbReference type="AlphaFoldDB" id="A0A3P6ATK0"/>
<dbReference type="EMBL" id="LR031574">
    <property type="protein sequence ID" value="VDC97236.1"/>
    <property type="molecule type" value="Genomic_DNA"/>
</dbReference>
<reference evidence="1" key="1">
    <citation type="submission" date="2018-11" db="EMBL/GenBank/DDBJ databases">
        <authorList>
            <consortium name="Genoscope - CEA"/>
            <person name="William W."/>
        </authorList>
    </citation>
    <scope>NUCLEOTIDE SEQUENCE</scope>
</reference>
<sequence length="82" mass="9253">MVLGSSLKSSSSFMYAKKMCSPPIVTTTVVHRVIESSHLYSCWYYVAELRLGGERQGAAALHHHWTLESSQSTGDMHRYHKP</sequence>
<organism evidence="1">
    <name type="scientific">Brassica campestris</name>
    <name type="common">Field mustard</name>
    <dbReference type="NCBI Taxonomy" id="3711"/>
    <lineage>
        <taxon>Eukaryota</taxon>
        <taxon>Viridiplantae</taxon>
        <taxon>Streptophyta</taxon>
        <taxon>Embryophyta</taxon>
        <taxon>Tracheophyta</taxon>
        <taxon>Spermatophyta</taxon>
        <taxon>Magnoliopsida</taxon>
        <taxon>eudicotyledons</taxon>
        <taxon>Gunneridae</taxon>
        <taxon>Pentapetalae</taxon>
        <taxon>rosids</taxon>
        <taxon>malvids</taxon>
        <taxon>Brassicales</taxon>
        <taxon>Brassicaceae</taxon>
        <taxon>Brassiceae</taxon>
        <taxon>Brassica</taxon>
    </lineage>
</organism>
<gene>
    <name evidence="1" type="ORF">BRAA07T28922Z</name>
</gene>
<proteinExistence type="predicted"/>
<evidence type="ECO:0000313" key="1">
    <source>
        <dbReference type="EMBL" id="VDC97236.1"/>
    </source>
</evidence>
<accession>A0A3P6ATK0</accession>